<evidence type="ECO:0000313" key="4">
    <source>
        <dbReference type="EnsemblMetazoa" id="CLYHEMP007237.1"/>
    </source>
</evidence>
<dbReference type="PANTHER" id="PTHR12461:SF18">
    <property type="entry name" value="JMJC DOMAIN-CONTAINING PROTEIN"/>
    <property type="match status" value="1"/>
</dbReference>
<dbReference type="GeneID" id="136801940"/>
<proteinExistence type="predicted"/>
<dbReference type="RefSeq" id="XP_066914737.1">
    <property type="nucleotide sequence ID" value="XM_067058636.1"/>
</dbReference>
<sequence length="452" mass="52440">MQKIAGLVCWCLTIQLLVATSLDELRQQDPTLWPGHLQPFGAKQTTVEVEQIDYWPEPIDFFKEYVEKNRPVVFKGLAKRSPAYKLFTDEFLKDFPGSKEFQVSAEPHKKEIRKTQPLYMSFHDFVSRYHNESLYMVNALPEELRKHVLMPAPLRCEETKELLSSQVTWFSSGGTKSVLHNDDVDNINCLYRGSKELLFIEYNKNKKHVPLDHPEGGYSSLDVDSVDYTKYPALRFVDQYHHVTMEEGDCLFIPYHWFHQVNSIASDGGQNLAVNVWFQHVFGHRPQQCDIAPINATLDKYKFAEDEPDNAEDGQNEMNEEDTEKFPLLSTIEYILEKKKSISLKLFVKMLFKNPRLNPMKMKVRPPIPEDIVKTLKEMFAVLDITKDGAIKSEDLDKIEKIDDEQQIKTSGEVLNQGFAVIEDFFEDLVEDHHQEQLRSQQGESSKEKDEL</sequence>
<dbReference type="SUPFAM" id="SSF51197">
    <property type="entry name" value="Clavaminate synthase-like"/>
    <property type="match status" value="1"/>
</dbReference>
<dbReference type="InterPro" id="IPR003347">
    <property type="entry name" value="JmjC_dom"/>
</dbReference>
<dbReference type="Pfam" id="PF13621">
    <property type="entry name" value="Cupin_8"/>
    <property type="match status" value="1"/>
</dbReference>
<organism evidence="4 5">
    <name type="scientific">Clytia hemisphaerica</name>
    <dbReference type="NCBI Taxonomy" id="252671"/>
    <lineage>
        <taxon>Eukaryota</taxon>
        <taxon>Metazoa</taxon>
        <taxon>Cnidaria</taxon>
        <taxon>Hydrozoa</taxon>
        <taxon>Hydroidolina</taxon>
        <taxon>Leptothecata</taxon>
        <taxon>Obeliida</taxon>
        <taxon>Clytiidae</taxon>
        <taxon>Clytia</taxon>
    </lineage>
</organism>
<feature type="domain" description="JmjC" evidence="3">
    <location>
        <begin position="129"/>
        <end position="295"/>
    </location>
</feature>
<dbReference type="PANTHER" id="PTHR12461">
    <property type="entry name" value="HYPOXIA-INDUCIBLE FACTOR 1 ALPHA INHIBITOR-RELATED"/>
    <property type="match status" value="1"/>
</dbReference>
<dbReference type="InterPro" id="IPR014710">
    <property type="entry name" value="RmlC-like_jellyroll"/>
</dbReference>
<dbReference type="EnsemblMetazoa" id="CLYHEMT007237.1">
    <property type="protein sequence ID" value="CLYHEMP007237.1"/>
    <property type="gene ID" value="CLYHEMG007237"/>
</dbReference>
<dbReference type="OrthoDB" id="415358at2759"/>
<keyword evidence="5" id="KW-1185">Reference proteome</keyword>
<evidence type="ECO:0000313" key="5">
    <source>
        <dbReference type="Proteomes" id="UP000594262"/>
    </source>
</evidence>
<protein>
    <recommendedName>
        <fullName evidence="3">JmjC domain-containing protein</fullName>
    </recommendedName>
</protein>
<reference evidence="4" key="1">
    <citation type="submission" date="2021-01" db="UniProtKB">
        <authorList>
            <consortium name="EnsemblMetazoa"/>
        </authorList>
    </citation>
    <scope>IDENTIFICATION</scope>
</reference>
<evidence type="ECO:0000256" key="1">
    <source>
        <dbReference type="SAM" id="MobiDB-lite"/>
    </source>
</evidence>
<feature type="signal peptide" evidence="2">
    <location>
        <begin position="1"/>
        <end position="19"/>
    </location>
</feature>
<feature type="chain" id="PRO_5029657140" description="JmjC domain-containing protein" evidence="2">
    <location>
        <begin position="20"/>
        <end position="452"/>
    </location>
</feature>
<evidence type="ECO:0000259" key="3">
    <source>
        <dbReference type="PROSITE" id="PS51184"/>
    </source>
</evidence>
<name>A0A7M5WKE6_9CNID</name>
<dbReference type="AlphaFoldDB" id="A0A7M5WKE6"/>
<dbReference type="Gene3D" id="2.60.120.10">
    <property type="entry name" value="Jelly Rolls"/>
    <property type="match status" value="1"/>
</dbReference>
<dbReference type="PROSITE" id="PS51184">
    <property type="entry name" value="JMJC"/>
    <property type="match status" value="1"/>
</dbReference>
<evidence type="ECO:0000256" key="2">
    <source>
        <dbReference type="SAM" id="SignalP"/>
    </source>
</evidence>
<dbReference type="Proteomes" id="UP000594262">
    <property type="component" value="Unplaced"/>
</dbReference>
<keyword evidence="2" id="KW-0732">Signal</keyword>
<feature type="region of interest" description="Disordered" evidence="1">
    <location>
        <begin position="433"/>
        <end position="452"/>
    </location>
</feature>
<dbReference type="InterPro" id="IPR041667">
    <property type="entry name" value="Cupin_8"/>
</dbReference>
<accession>A0A7M5WKE6</accession>